<dbReference type="AlphaFoldDB" id="A0A9P0GAP3"/>
<proteinExistence type="predicted"/>
<keyword evidence="2" id="KW-1185">Reference proteome</keyword>
<evidence type="ECO:0000313" key="2">
    <source>
        <dbReference type="Proteomes" id="UP001153636"/>
    </source>
</evidence>
<name>A0A9P0GAP3_9CUCU</name>
<dbReference type="OrthoDB" id="6602337at2759"/>
<protein>
    <submittedName>
        <fullName evidence="1">Uncharacterized protein</fullName>
    </submittedName>
</protein>
<reference evidence="1" key="1">
    <citation type="submission" date="2022-01" db="EMBL/GenBank/DDBJ databases">
        <authorList>
            <person name="King R."/>
        </authorList>
    </citation>
    <scope>NUCLEOTIDE SEQUENCE</scope>
</reference>
<evidence type="ECO:0000313" key="1">
    <source>
        <dbReference type="EMBL" id="CAH1104106.1"/>
    </source>
</evidence>
<dbReference type="Proteomes" id="UP001153636">
    <property type="component" value="Chromosome 16"/>
</dbReference>
<gene>
    <name evidence="1" type="ORF">PSYICH_LOCUS5055</name>
</gene>
<sequence length="109" mass="12652">MENVNDRRDIYLKTHWASKRNSPEANNLIARPNFKSCSILLQHFVAIHMGRTKICYSKPLYCAGIIKTKNIEHLDTSNYETDNKFNLPVSKPMLGNFKDEYSNQVISLF</sequence>
<organism evidence="1 2">
    <name type="scientific">Psylliodes chrysocephalus</name>
    <dbReference type="NCBI Taxonomy" id="3402493"/>
    <lineage>
        <taxon>Eukaryota</taxon>
        <taxon>Metazoa</taxon>
        <taxon>Ecdysozoa</taxon>
        <taxon>Arthropoda</taxon>
        <taxon>Hexapoda</taxon>
        <taxon>Insecta</taxon>
        <taxon>Pterygota</taxon>
        <taxon>Neoptera</taxon>
        <taxon>Endopterygota</taxon>
        <taxon>Coleoptera</taxon>
        <taxon>Polyphaga</taxon>
        <taxon>Cucujiformia</taxon>
        <taxon>Chrysomeloidea</taxon>
        <taxon>Chrysomelidae</taxon>
        <taxon>Galerucinae</taxon>
        <taxon>Alticini</taxon>
        <taxon>Psylliodes</taxon>
    </lineage>
</organism>
<accession>A0A9P0GAP3</accession>
<dbReference type="EMBL" id="OV651828">
    <property type="protein sequence ID" value="CAH1104106.1"/>
    <property type="molecule type" value="Genomic_DNA"/>
</dbReference>